<dbReference type="InterPro" id="IPR002083">
    <property type="entry name" value="MATH/TRAF_dom"/>
</dbReference>
<evidence type="ECO:0000259" key="2">
    <source>
        <dbReference type="PROSITE" id="PS50144"/>
    </source>
</evidence>
<protein>
    <submittedName>
        <fullName evidence="4">MATH domain-containing protein</fullName>
    </submittedName>
</protein>
<dbReference type="Proteomes" id="UP000035680">
    <property type="component" value="Unassembled WGS sequence"/>
</dbReference>
<dbReference type="WBParaSite" id="SVE_0391100.1">
    <property type="protein sequence ID" value="SVE_0391100.1"/>
    <property type="gene ID" value="SVE_0391100"/>
</dbReference>
<evidence type="ECO:0000313" key="4">
    <source>
        <dbReference type="WBParaSite" id="SVE_0391100.1"/>
    </source>
</evidence>
<sequence length="126" mass="14716">MASNESSSKSNNHSTSKKKIEKANTKWSIDNSSALRKKTGDFIKSPTFKSKTDDKVKWSLVLYPKGYEDKSSDYISIYLQLEEVDNIDVTTMWNFYVINQEDEEKIRNFQKYNLVRPQNSLVTQNF</sequence>
<dbReference type="AlphaFoldDB" id="A0A0K0F521"/>
<evidence type="ECO:0000256" key="1">
    <source>
        <dbReference type="SAM" id="MobiDB-lite"/>
    </source>
</evidence>
<name>A0A0K0F521_STRVS</name>
<proteinExistence type="predicted"/>
<feature type="region of interest" description="Disordered" evidence="1">
    <location>
        <begin position="1"/>
        <end position="24"/>
    </location>
</feature>
<keyword evidence="3" id="KW-1185">Reference proteome</keyword>
<feature type="domain" description="MATH" evidence="2">
    <location>
        <begin position="22"/>
        <end position="126"/>
    </location>
</feature>
<dbReference type="InterPro" id="IPR008974">
    <property type="entry name" value="TRAF-like"/>
</dbReference>
<reference evidence="3" key="1">
    <citation type="submission" date="2014-07" db="EMBL/GenBank/DDBJ databases">
        <authorList>
            <person name="Martin A.A"/>
            <person name="De Silva N."/>
        </authorList>
    </citation>
    <scope>NUCLEOTIDE SEQUENCE</scope>
</reference>
<dbReference type="Gene3D" id="2.60.210.10">
    <property type="entry name" value="Apoptosis, Tumor Necrosis Factor Receptor Associated Protein 2, Chain A"/>
    <property type="match status" value="1"/>
</dbReference>
<feature type="compositionally biased region" description="Low complexity" evidence="1">
    <location>
        <begin position="1"/>
        <end position="14"/>
    </location>
</feature>
<evidence type="ECO:0000313" key="3">
    <source>
        <dbReference type="Proteomes" id="UP000035680"/>
    </source>
</evidence>
<dbReference type="Pfam" id="PF22486">
    <property type="entry name" value="MATH_2"/>
    <property type="match status" value="1"/>
</dbReference>
<reference evidence="4" key="2">
    <citation type="submission" date="2015-08" db="UniProtKB">
        <authorList>
            <consortium name="WormBaseParasite"/>
        </authorList>
    </citation>
    <scope>IDENTIFICATION</scope>
</reference>
<accession>A0A0K0F521</accession>
<dbReference type="SUPFAM" id="SSF49599">
    <property type="entry name" value="TRAF domain-like"/>
    <property type="match status" value="1"/>
</dbReference>
<organism evidence="3 4">
    <name type="scientific">Strongyloides venezuelensis</name>
    <name type="common">Threadworm</name>
    <dbReference type="NCBI Taxonomy" id="75913"/>
    <lineage>
        <taxon>Eukaryota</taxon>
        <taxon>Metazoa</taxon>
        <taxon>Ecdysozoa</taxon>
        <taxon>Nematoda</taxon>
        <taxon>Chromadorea</taxon>
        <taxon>Rhabditida</taxon>
        <taxon>Tylenchina</taxon>
        <taxon>Panagrolaimomorpha</taxon>
        <taxon>Strongyloidoidea</taxon>
        <taxon>Strongyloididae</taxon>
        <taxon>Strongyloides</taxon>
    </lineage>
</organism>
<dbReference type="PROSITE" id="PS50144">
    <property type="entry name" value="MATH"/>
    <property type="match status" value="1"/>
</dbReference>
<dbReference type="STRING" id="75913.A0A0K0F521"/>